<dbReference type="EMBL" id="CP038149">
    <property type="protein sequence ID" value="QBR00723.1"/>
    <property type="molecule type" value="Genomic_DNA"/>
</dbReference>
<keyword evidence="8" id="KW-1185">Reference proteome</keyword>
<feature type="transmembrane region" description="Helical" evidence="6">
    <location>
        <begin position="57"/>
        <end position="76"/>
    </location>
</feature>
<evidence type="ECO:0000313" key="8">
    <source>
        <dbReference type="Proteomes" id="UP000295727"/>
    </source>
</evidence>
<dbReference type="InterPro" id="IPR005538">
    <property type="entry name" value="LrgA/CidA"/>
</dbReference>
<dbReference type="KEGG" id="ppai:E1956_19990"/>
<protein>
    <submittedName>
        <fullName evidence="7">CidA/LrgA family protein</fullName>
    </submittedName>
</protein>
<dbReference type="PANTHER" id="PTHR33931">
    <property type="entry name" value="HOLIN-LIKE PROTEIN CIDA-RELATED"/>
    <property type="match status" value="1"/>
</dbReference>
<evidence type="ECO:0000256" key="3">
    <source>
        <dbReference type="ARBA" id="ARBA00022692"/>
    </source>
</evidence>
<dbReference type="AlphaFoldDB" id="A0A4V1AZW8"/>
<dbReference type="PANTHER" id="PTHR33931:SF2">
    <property type="entry name" value="HOLIN-LIKE PROTEIN CIDA"/>
    <property type="match status" value="1"/>
</dbReference>
<dbReference type="Proteomes" id="UP000295727">
    <property type="component" value="Chromosome 2"/>
</dbReference>
<evidence type="ECO:0000256" key="4">
    <source>
        <dbReference type="ARBA" id="ARBA00022989"/>
    </source>
</evidence>
<evidence type="ECO:0000256" key="1">
    <source>
        <dbReference type="ARBA" id="ARBA00004651"/>
    </source>
</evidence>
<dbReference type="OrthoDB" id="385012at2"/>
<feature type="transmembrane region" description="Helical" evidence="6">
    <location>
        <begin position="82"/>
        <end position="105"/>
    </location>
</feature>
<keyword evidence="2" id="KW-1003">Cell membrane</keyword>
<dbReference type="GO" id="GO:0005886">
    <property type="term" value="C:plasma membrane"/>
    <property type="evidence" value="ECO:0007669"/>
    <property type="project" value="UniProtKB-SubCell"/>
</dbReference>
<sequence>MVKTFCVLLAFQCLGETISYVTAAPVPGPVLGMVLFLCVLCAVPSLLQHVENVSRSLLNHLSLLFVPAGVGVMVFAEELKVQLLAIGVALTVSTILAIAVAALVTRALMVRAERKNARVDGLQASNHADAHPD</sequence>
<comment type="subcellular location">
    <subcellularLocation>
        <location evidence="1">Cell membrane</location>
        <topology evidence="1">Multi-pass membrane protein</topology>
    </subcellularLocation>
</comment>
<dbReference type="Pfam" id="PF03788">
    <property type="entry name" value="LrgA"/>
    <property type="match status" value="1"/>
</dbReference>
<keyword evidence="3 6" id="KW-0812">Transmembrane</keyword>
<reference evidence="7 8" key="1">
    <citation type="submission" date="2019-03" db="EMBL/GenBank/DDBJ databases">
        <title>Paraburkholderia sp. 7MH5, isolated from subtropical forest soil.</title>
        <authorList>
            <person name="Gao Z.-H."/>
            <person name="Qiu L.-H."/>
        </authorList>
    </citation>
    <scope>NUCLEOTIDE SEQUENCE [LARGE SCALE GENOMIC DNA]</scope>
    <source>
        <strain evidence="7 8">7MH5</strain>
    </source>
</reference>
<organism evidence="7 8">
    <name type="scientific">Paraburkholderia pallida</name>
    <dbReference type="NCBI Taxonomy" id="2547399"/>
    <lineage>
        <taxon>Bacteria</taxon>
        <taxon>Pseudomonadati</taxon>
        <taxon>Pseudomonadota</taxon>
        <taxon>Betaproteobacteria</taxon>
        <taxon>Burkholderiales</taxon>
        <taxon>Burkholderiaceae</taxon>
        <taxon>Paraburkholderia</taxon>
    </lineage>
</organism>
<evidence type="ECO:0000313" key="7">
    <source>
        <dbReference type="EMBL" id="QBR00723.1"/>
    </source>
</evidence>
<name>A0A4V1AZW8_9BURK</name>
<evidence type="ECO:0000256" key="5">
    <source>
        <dbReference type="ARBA" id="ARBA00023136"/>
    </source>
</evidence>
<evidence type="ECO:0000256" key="6">
    <source>
        <dbReference type="SAM" id="Phobius"/>
    </source>
</evidence>
<feature type="transmembrane region" description="Helical" evidence="6">
    <location>
        <begin position="33"/>
        <end position="50"/>
    </location>
</feature>
<proteinExistence type="predicted"/>
<keyword evidence="4 6" id="KW-1133">Transmembrane helix</keyword>
<dbReference type="RefSeq" id="WP_134754643.1">
    <property type="nucleotide sequence ID" value="NZ_CP038149.1"/>
</dbReference>
<keyword evidence="5 6" id="KW-0472">Membrane</keyword>
<evidence type="ECO:0000256" key="2">
    <source>
        <dbReference type="ARBA" id="ARBA00022475"/>
    </source>
</evidence>
<gene>
    <name evidence="7" type="ORF">E1956_19990</name>
</gene>
<accession>A0A4V1AZW8</accession>